<dbReference type="KEGG" id="taa:NMY3_02446"/>
<dbReference type="GeneID" id="60422388"/>
<sequence length="302" mass="34625">MKNDEMWPKLPVASWKGTYETLHMLTQIVGKIRLATTPMENHWWNSTLYVTPAGLTTSVMYYNDVPFKIEFDLNKHFLIIEKAFGYEKKIPLESRPIADYYKDLMSTLESLGISLQIWSTPVEVENGIPFEKDYTHSTYDGDSANKFWRILTQSSRVFTEFRSSFIGKVSPVHFFWGAFDLAVTRFSGRKAPDHPGVPNCPQHVMVEAYSHEVSSCGLWFGGGPFENPVYYSYSYPEPQGFKDAQVKPAGAYYENSMGEFILPYENVRTNESPDQSLLSFLQSTYEAAAVSAKWERDILERT</sequence>
<gene>
    <name evidence="1" type="ORF">NMY3_02446</name>
</gene>
<dbReference type="InterPro" id="IPR046038">
    <property type="entry name" value="DUF5996"/>
</dbReference>
<keyword evidence="2" id="KW-1185">Reference proteome</keyword>
<dbReference type="Pfam" id="PF19459">
    <property type="entry name" value="DUF5996"/>
    <property type="match status" value="1"/>
</dbReference>
<name>A0A654MAY8_9ARCH</name>
<protein>
    <recommendedName>
        <fullName evidence="3">Ava_C0101 and related proteins</fullName>
    </recommendedName>
</protein>
<proteinExistence type="predicted"/>
<dbReference type="OrthoDB" id="130535at2157"/>
<dbReference type="AlphaFoldDB" id="A0A654MAY8"/>
<organism evidence="1 2">
    <name type="scientific">Candidatus Nitrosocosmicus oleophilus</name>
    <dbReference type="NCBI Taxonomy" id="1353260"/>
    <lineage>
        <taxon>Archaea</taxon>
        <taxon>Nitrososphaerota</taxon>
        <taxon>Nitrososphaeria</taxon>
        <taxon>Nitrososphaerales</taxon>
        <taxon>Nitrososphaeraceae</taxon>
        <taxon>Candidatus Nitrosocosmicus</taxon>
    </lineage>
</organism>
<accession>A0A654MAY8</accession>
<dbReference type="EMBL" id="CP012850">
    <property type="protein sequence ID" value="ALI36642.1"/>
    <property type="molecule type" value="Genomic_DNA"/>
</dbReference>
<reference evidence="2" key="1">
    <citation type="submission" date="2015-10" db="EMBL/GenBank/DDBJ databases">
        <title>Niche specialization of a soil ammonia-oxidizing archaeon, Candidatus Nitrosocosmicus oleophilus.</title>
        <authorList>
            <person name="Jung M.-Y."/>
            <person name="Rhee S.-K."/>
        </authorList>
    </citation>
    <scope>NUCLEOTIDE SEQUENCE [LARGE SCALE GENOMIC DNA]</scope>
    <source>
        <strain evidence="2">MY3</strain>
    </source>
</reference>
<dbReference type="Proteomes" id="UP000058925">
    <property type="component" value="Chromosome"/>
</dbReference>
<evidence type="ECO:0008006" key="3">
    <source>
        <dbReference type="Google" id="ProtNLM"/>
    </source>
</evidence>
<evidence type="ECO:0000313" key="1">
    <source>
        <dbReference type="EMBL" id="ALI36642.1"/>
    </source>
</evidence>
<dbReference type="RefSeq" id="WP_196815866.1">
    <property type="nucleotide sequence ID" value="NZ_CP012850.1"/>
</dbReference>
<evidence type="ECO:0000313" key="2">
    <source>
        <dbReference type="Proteomes" id="UP000058925"/>
    </source>
</evidence>